<keyword evidence="9" id="KW-1185">Reference proteome</keyword>
<evidence type="ECO:0000256" key="4">
    <source>
        <dbReference type="ARBA" id="ARBA00022821"/>
    </source>
</evidence>
<dbReference type="Pfam" id="PF23282">
    <property type="entry name" value="WHD_ROQ1"/>
    <property type="match status" value="1"/>
</dbReference>
<dbReference type="InterPro" id="IPR000157">
    <property type="entry name" value="TIR_dom"/>
</dbReference>
<dbReference type="Gene3D" id="3.80.10.10">
    <property type="entry name" value="Ribonuclease Inhibitor"/>
    <property type="match status" value="3"/>
</dbReference>
<dbReference type="Gene3D" id="1.10.8.430">
    <property type="entry name" value="Helical domain of apoptotic protease-activating factors"/>
    <property type="match status" value="1"/>
</dbReference>
<dbReference type="Pfam" id="PF01582">
    <property type="entry name" value="TIR"/>
    <property type="match status" value="1"/>
</dbReference>
<feature type="domain" description="TIR" evidence="7">
    <location>
        <begin position="20"/>
        <end position="177"/>
    </location>
</feature>
<organism evidence="8 9">
    <name type="scientific">Anisodus tanguticus</name>
    <dbReference type="NCBI Taxonomy" id="243964"/>
    <lineage>
        <taxon>Eukaryota</taxon>
        <taxon>Viridiplantae</taxon>
        <taxon>Streptophyta</taxon>
        <taxon>Embryophyta</taxon>
        <taxon>Tracheophyta</taxon>
        <taxon>Spermatophyta</taxon>
        <taxon>Magnoliopsida</taxon>
        <taxon>eudicotyledons</taxon>
        <taxon>Gunneridae</taxon>
        <taxon>Pentapetalae</taxon>
        <taxon>asterids</taxon>
        <taxon>lamiids</taxon>
        <taxon>Solanales</taxon>
        <taxon>Solanaceae</taxon>
        <taxon>Solanoideae</taxon>
        <taxon>Hyoscyameae</taxon>
        <taxon>Anisodus</taxon>
    </lineage>
</organism>
<comment type="subcellular location">
    <subcellularLocation>
        <location evidence="1">Membrane</location>
        <topology evidence="1">Peripheral membrane protein</topology>
    </subcellularLocation>
</comment>
<dbReference type="SUPFAM" id="SSF52200">
    <property type="entry name" value="Toll/Interleukin receptor TIR domain"/>
    <property type="match status" value="1"/>
</dbReference>
<dbReference type="InterPro" id="IPR058546">
    <property type="entry name" value="RPS4B/Roq1-like_LRR"/>
</dbReference>
<dbReference type="SUPFAM" id="SSF46785">
    <property type="entry name" value="Winged helix' DNA-binding domain"/>
    <property type="match status" value="1"/>
</dbReference>
<dbReference type="InterPro" id="IPR042197">
    <property type="entry name" value="Apaf_helical"/>
</dbReference>
<dbReference type="Pfam" id="PF23286">
    <property type="entry name" value="LRR_13"/>
    <property type="match status" value="1"/>
</dbReference>
<dbReference type="InterPro" id="IPR002182">
    <property type="entry name" value="NB-ARC"/>
</dbReference>
<dbReference type="Gene3D" id="3.40.50.10140">
    <property type="entry name" value="Toll/interleukin-1 receptor homology (TIR) domain"/>
    <property type="match status" value="1"/>
</dbReference>
<keyword evidence="4" id="KW-0611">Plant defense</keyword>
<dbReference type="PANTHER" id="PTHR11017">
    <property type="entry name" value="LEUCINE-RICH REPEAT-CONTAINING PROTEIN"/>
    <property type="match status" value="1"/>
</dbReference>
<dbReference type="InterPro" id="IPR058192">
    <property type="entry name" value="WHD_ROQ1-like"/>
</dbReference>
<dbReference type="GO" id="GO:0007165">
    <property type="term" value="P:signal transduction"/>
    <property type="evidence" value="ECO:0007669"/>
    <property type="project" value="InterPro"/>
</dbReference>
<evidence type="ECO:0000256" key="6">
    <source>
        <dbReference type="ARBA" id="ARBA00023136"/>
    </source>
</evidence>
<dbReference type="InterPro" id="IPR036390">
    <property type="entry name" value="WH_DNA-bd_sf"/>
</dbReference>
<keyword evidence="5" id="KW-0175">Coiled coil</keyword>
<protein>
    <recommendedName>
        <fullName evidence="7">TIR domain-containing protein</fullName>
    </recommendedName>
</protein>
<dbReference type="GO" id="GO:0005524">
    <property type="term" value="F:ATP binding"/>
    <property type="evidence" value="ECO:0007669"/>
    <property type="project" value="UniProtKB-KW"/>
</dbReference>
<dbReference type="SUPFAM" id="SSF52058">
    <property type="entry name" value="L domain-like"/>
    <property type="match status" value="1"/>
</dbReference>
<evidence type="ECO:0000256" key="2">
    <source>
        <dbReference type="ARBA" id="ARBA00022614"/>
    </source>
</evidence>
<dbReference type="SUPFAM" id="SSF52540">
    <property type="entry name" value="P-loop containing nucleoside triphosphate hydrolases"/>
    <property type="match status" value="1"/>
</dbReference>
<dbReference type="Gene3D" id="3.40.50.300">
    <property type="entry name" value="P-loop containing nucleotide triphosphate hydrolases"/>
    <property type="match status" value="1"/>
</dbReference>
<dbReference type="EMBL" id="JAVYJV010000022">
    <property type="protein sequence ID" value="KAK4340884.1"/>
    <property type="molecule type" value="Genomic_DNA"/>
</dbReference>
<dbReference type="InterPro" id="IPR044974">
    <property type="entry name" value="Disease_R_plants"/>
</dbReference>
<reference evidence="8" key="1">
    <citation type="submission" date="2023-12" db="EMBL/GenBank/DDBJ databases">
        <title>Genome assembly of Anisodus tanguticus.</title>
        <authorList>
            <person name="Wang Y.-J."/>
        </authorList>
    </citation>
    <scope>NUCLEOTIDE SEQUENCE</scope>
    <source>
        <strain evidence="8">KB-2021</strain>
        <tissue evidence="8">Leaf</tissue>
    </source>
</reference>
<evidence type="ECO:0000313" key="8">
    <source>
        <dbReference type="EMBL" id="KAK4340884.1"/>
    </source>
</evidence>
<dbReference type="InterPro" id="IPR035897">
    <property type="entry name" value="Toll_tir_struct_dom_sf"/>
</dbReference>
<comment type="caution">
    <text evidence="8">The sequence shown here is derived from an EMBL/GenBank/DDBJ whole genome shotgun (WGS) entry which is preliminary data.</text>
</comment>
<dbReference type="GO" id="GO:0043531">
    <property type="term" value="F:ADP binding"/>
    <property type="evidence" value="ECO:0007669"/>
    <property type="project" value="InterPro"/>
</dbReference>
<dbReference type="AlphaFoldDB" id="A0AAE1UXJ9"/>
<dbReference type="GO" id="GO:0006952">
    <property type="term" value="P:defense response"/>
    <property type="evidence" value="ECO:0007669"/>
    <property type="project" value="UniProtKB-KW"/>
</dbReference>
<keyword evidence="6" id="KW-0472">Membrane</keyword>
<dbReference type="PANTHER" id="PTHR11017:SF271">
    <property type="entry name" value="DISEASE RESISTANCE PROTEIN (TIR-NBS-LRR CLASS) FAMILY"/>
    <property type="match status" value="1"/>
</dbReference>
<gene>
    <name evidence="8" type="ORF">RND71_039385</name>
</gene>
<dbReference type="PRINTS" id="PR00364">
    <property type="entry name" value="DISEASERSIST"/>
</dbReference>
<keyword evidence="2" id="KW-0433">Leucine-rich repeat</keyword>
<evidence type="ECO:0000259" key="7">
    <source>
        <dbReference type="PROSITE" id="PS50104"/>
    </source>
</evidence>
<dbReference type="InterPro" id="IPR003593">
    <property type="entry name" value="AAA+_ATPase"/>
</dbReference>
<dbReference type="SMART" id="SM00255">
    <property type="entry name" value="TIR"/>
    <property type="match status" value="1"/>
</dbReference>
<accession>A0AAE1UXJ9</accession>
<proteinExistence type="predicted"/>
<dbReference type="Pfam" id="PF00931">
    <property type="entry name" value="NB-ARC"/>
    <property type="match status" value="1"/>
</dbReference>
<name>A0AAE1UXJ9_9SOLA</name>
<keyword evidence="3" id="KW-0677">Repeat</keyword>
<evidence type="ECO:0000256" key="3">
    <source>
        <dbReference type="ARBA" id="ARBA00022737"/>
    </source>
</evidence>
<evidence type="ECO:0000256" key="5">
    <source>
        <dbReference type="ARBA" id="ARBA00023054"/>
    </source>
</evidence>
<dbReference type="InterPro" id="IPR027417">
    <property type="entry name" value="P-loop_NTPase"/>
</dbReference>
<dbReference type="SMART" id="SM00382">
    <property type="entry name" value="AAA"/>
    <property type="match status" value="1"/>
</dbReference>
<evidence type="ECO:0000313" key="9">
    <source>
        <dbReference type="Proteomes" id="UP001291623"/>
    </source>
</evidence>
<dbReference type="PROSITE" id="PS50104">
    <property type="entry name" value="TIR"/>
    <property type="match status" value="1"/>
</dbReference>
<sequence>MMTARIIQGESNFQSGHIFGSYDVFLSFRGEEMKKNTFTDDIYARLSQFEINTFMDDDEVQPSFEIVKAIQGSRISIIVFTENYACSKWCLDKLVEIVDCGHLVLPVFYNFDPSEVRKQTGSFGTALARHEEEFCGIEKVKRWKGALTKVANLSGWHLENVAQGYESKFIQKIIEVVLWELNRKYMDVAKHPIGIDYRVRNLYSKLSKNLKDVIMVGIYGIGGVGKTTLAKAMFNQIYKQFEGSCFLADVRSEASEKHDGLLHLQKKLLYETLKSENFRVNNVHRGINLIRERLRSKKVLVVLDDVDHRSQVEALAGNRDWFGSGSRVIITTRDEHLLNLFKVNERYEAWGLNNDESMHLFSWHAFQNPVPLEEYVDVAKGIVTYARGLPLALTVLGSSLFGQSIEEWRNTFEKLKRIPNDNIQEKLKISFDALPDDKVKAIFLDIACCLRGVDKDDAVTILDACDLFAEAGIQDLLDRCLLNMDINNKLLMHGLIQDMGREIVRQESPDDAGRRSRLFFEEDVSDVLLGDKATEVVEAMMVNSPMFKDLELSTKAFAKMVNLRLLQIDNVRLKGKFEYLPNKLKWLRWKHCPLKYIRSNFHMDTLVVLDMSESKFEEFKASLKLLRSLKALNFSSCENLKKTPDFTGARSLERLLLNNCSNLCEVQSSIGDLERLVQLNLLWCRKLKKLPTSICKLKSLETLVLNWCSTLRELPDDLGNLQSLRKFSATRTGITKLPASFGCLKNLVHFHMGEYGRTAPTTKSRHSFLPSCVKPKASGFEHVGFLPPSIASLCSLEELFLASCNLSEADIPCEIGLLSSLKSIDLSKNNFHTLPFSLLQLSNLSELRLRGCKHLQELPELPPNLETINLEDCTSMEKLPKLSQLSELEELKLEGCVSLQTLPELSPNLQRLLARNCESLEKLPDLSELRRLVKLDVDNCVKLDEIPGLKNLESIRSVTMMKCPTSLAYHYIESFSKGPHRYKSMDLYLEVDEIPDWFSHQVSGGSVSFTMPTHREQEFIGMFTWVVWVVPGRDRSITPLTISNITDGRVYYSTTPPIGPSGDFSEVTYIPPNQLEYQIKSGEQVVFSIPEEFLSGSTGLKVTRCGIHLLLQNQSGHDQGSTKKN</sequence>
<dbReference type="InterPro" id="IPR032675">
    <property type="entry name" value="LRR_dom_sf"/>
</dbReference>
<dbReference type="Proteomes" id="UP001291623">
    <property type="component" value="Unassembled WGS sequence"/>
</dbReference>
<evidence type="ECO:0000256" key="1">
    <source>
        <dbReference type="ARBA" id="ARBA00004170"/>
    </source>
</evidence>
<dbReference type="GO" id="GO:0016020">
    <property type="term" value="C:membrane"/>
    <property type="evidence" value="ECO:0007669"/>
    <property type="project" value="UniProtKB-SubCell"/>
</dbReference>